<dbReference type="GO" id="GO:0016757">
    <property type="term" value="F:glycosyltransferase activity"/>
    <property type="evidence" value="ECO:0007669"/>
    <property type="project" value="UniProtKB-KW"/>
</dbReference>
<evidence type="ECO:0000313" key="3">
    <source>
        <dbReference type="EMBL" id="MDT0593604.1"/>
    </source>
</evidence>
<dbReference type="PANTHER" id="PTHR45947">
    <property type="entry name" value="SULFOQUINOVOSYL TRANSFERASE SQD2"/>
    <property type="match status" value="1"/>
</dbReference>
<dbReference type="InterPro" id="IPR028098">
    <property type="entry name" value="Glyco_trans_4-like_N"/>
</dbReference>
<keyword evidence="3" id="KW-0328">Glycosyltransferase</keyword>
<keyword evidence="3" id="KW-0808">Transferase</keyword>
<dbReference type="Gene3D" id="3.40.50.2000">
    <property type="entry name" value="Glycogen Phosphorylase B"/>
    <property type="match status" value="2"/>
</dbReference>
<evidence type="ECO:0000259" key="1">
    <source>
        <dbReference type="Pfam" id="PF00534"/>
    </source>
</evidence>
<gene>
    <name evidence="3" type="ORF">RM552_01945</name>
</gene>
<feature type="domain" description="Glycosyltransferase subfamily 4-like N-terminal" evidence="2">
    <location>
        <begin position="18"/>
        <end position="177"/>
    </location>
</feature>
<organism evidence="3 4">
    <name type="scientific">Glaciecola petra</name>
    <dbReference type="NCBI Taxonomy" id="3075602"/>
    <lineage>
        <taxon>Bacteria</taxon>
        <taxon>Pseudomonadati</taxon>
        <taxon>Pseudomonadota</taxon>
        <taxon>Gammaproteobacteria</taxon>
        <taxon>Alteromonadales</taxon>
        <taxon>Alteromonadaceae</taxon>
        <taxon>Glaciecola</taxon>
    </lineage>
</organism>
<dbReference type="InterPro" id="IPR050194">
    <property type="entry name" value="Glycosyltransferase_grp1"/>
</dbReference>
<dbReference type="PANTHER" id="PTHR45947:SF3">
    <property type="entry name" value="SULFOQUINOVOSYL TRANSFERASE SQD2"/>
    <property type="match status" value="1"/>
</dbReference>
<name>A0ABU2ZMM0_9ALTE</name>
<dbReference type="SUPFAM" id="SSF53756">
    <property type="entry name" value="UDP-Glycosyltransferase/glycogen phosphorylase"/>
    <property type="match status" value="1"/>
</dbReference>
<dbReference type="Pfam" id="PF13439">
    <property type="entry name" value="Glyco_transf_4"/>
    <property type="match status" value="1"/>
</dbReference>
<evidence type="ECO:0000259" key="2">
    <source>
        <dbReference type="Pfam" id="PF13439"/>
    </source>
</evidence>
<dbReference type="InterPro" id="IPR001296">
    <property type="entry name" value="Glyco_trans_1"/>
</dbReference>
<sequence>MNKTPHVLQFICSTAFYGAERWILALCRNAAPGSIKYSLAVTQEDNAEELELVKQFKLDGGDTFSPEMKHKFDYGVVSTIAEYCKKHKVDAIHTHGYKSDIIGILAGRKANIPVVVTPHGFENASDIKLRTFIWLGCKALKYADKVVPLSPQLVKDVEGFGITEPQLEYIQNGVDLSEVDNVRNAPAKLSKDKKRIGFIGQMISRKNIDDILDIFDDLAKTRDDIELLLLGDGDERARLEEYSETLNSKKDIHFLGYKDNRLDYLKSFDLFVMTSTLEGIPRCLMEACGMGIPVAAYEIPGVNELVKHQETGLLAELSDKKALTQYWLTLLDDADEANRLSTNANHYVNKHYSAKRMADEYLDLFTRILN</sequence>
<dbReference type="Proteomes" id="UP001253545">
    <property type="component" value="Unassembled WGS sequence"/>
</dbReference>
<reference evidence="3 4" key="1">
    <citation type="submission" date="2023-09" db="EMBL/GenBank/DDBJ databases">
        <authorList>
            <person name="Rey-Velasco X."/>
        </authorList>
    </citation>
    <scope>NUCLEOTIDE SEQUENCE [LARGE SCALE GENOMIC DNA]</scope>
    <source>
        <strain evidence="3 4">P117</strain>
    </source>
</reference>
<dbReference type="EMBL" id="JAVRHX010000001">
    <property type="protein sequence ID" value="MDT0593604.1"/>
    <property type="molecule type" value="Genomic_DNA"/>
</dbReference>
<dbReference type="CDD" id="cd03811">
    <property type="entry name" value="GT4_GT28_WabH-like"/>
    <property type="match status" value="1"/>
</dbReference>
<dbReference type="EC" id="2.4.-.-" evidence="3"/>
<evidence type="ECO:0000313" key="4">
    <source>
        <dbReference type="Proteomes" id="UP001253545"/>
    </source>
</evidence>
<accession>A0ABU2ZMM0</accession>
<dbReference type="RefSeq" id="WP_311367111.1">
    <property type="nucleotide sequence ID" value="NZ_JAVRHX010000001.1"/>
</dbReference>
<protein>
    <submittedName>
        <fullName evidence="3">Glycosyltransferase</fullName>
        <ecNumber evidence="3">2.4.-.-</ecNumber>
    </submittedName>
</protein>
<dbReference type="Pfam" id="PF00534">
    <property type="entry name" value="Glycos_transf_1"/>
    <property type="match status" value="1"/>
</dbReference>
<feature type="domain" description="Glycosyl transferase family 1" evidence="1">
    <location>
        <begin position="188"/>
        <end position="345"/>
    </location>
</feature>
<keyword evidence="4" id="KW-1185">Reference proteome</keyword>
<proteinExistence type="predicted"/>
<comment type="caution">
    <text evidence="3">The sequence shown here is derived from an EMBL/GenBank/DDBJ whole genome shotgun (WGS) entry which is preliminary data.</text>
</comment>